<dbReference type="GO" id="GO:0000981">
    <property type="term" value="F:DNA-binding transcription factor activity, RNA polymerase II-specific"/>
    <property type="evidence" value="ECO:0007669"/>
    <property type="project" value="InterPro"/>
</dbReference>
<keyword evidence="3" id="KW-0238">DNA-binding</keyword>
<dbReference type="Proteomes" id="UP000311382">
    <property type="component" value="Unassembled WGS sequence"/>
</dbReference>
<dbReference type="SMART" id="SM00066">
    <property type="entry name" value="GAL4"/>
    <property type="match status" value="1"/>
</dbReference>
<feature type="compositionally biased region" description="Basic and acidic residues" evidence="6">
    <location>
        <begin position="349"/>
        <end position="361"/>
    </location>
</feature>
<feature type="region of interest" description="Disordered" evidence="6">
    <location>
        <begin position="267"/>
        <end position="379"/>
    </location>
</feature>
<dbReference type="InterPro" id="IPR051089">
    <property type="entry name" value="prtT"/>
</dbReference>
<evidence type="ECO:0000256" key="2">
    <source>
        <dbReference type="ARBA" id="ARBA00023015"/>
    </source>
</evidence>
<evidence type="ECO:0000256" key="3">
    <source>
        <dbReference type="ARBA" id="ARBA00023125"/>
    </source>
</evidence>
<dbReference type="PROSITE" id="PS00463">
    <property type="entry name" value="ZN2_CY6_FUNGAL_1"/>
    <property type="match status" value="1"/>
</dbReference>
<dbReference type="EMBL" id="SOZI01000060">
    <property type="protein sequence ID" value="TNY20680.1"/>
    <property type="molecule type" value="Genomic_DNA"/>
</dbReference>
<keyword evidence="4" id="KW-0804">Transcription</keyword>
<feature type="compositionally biased region" description="Basic and acidic residues" evidence="6">
    <location>
        <begin position="318"/>
        <end position="328"/>
    </location>
</feature>
<dbReference type="AlphaFoldDB" id="A0A5C5FVC6"/>
<comment type="subcellular location">
    <subcellularLocation>
        <location evidence="1">Nucleus</location>
    </subcellularLocation>
</comment>
<sequence>MDGEDQDRNSSSSAPVVVREKVKRSARACVSCRRLKKTCEGGTAPCVRCKAAGTECVFDRPASSVVEDAGLTRLAAIEAALSTNERRMDHVCQQMGEIHNVLYDVLSRLKHSGPPAPGSVPSPASLTYPPGSAAAHAQPLSQVSPAALSSSSQAQPHHGTPPTYLHAGAQSASPGTGLHSLPLHPVSMGIPAFPSSSSAGGSGSGVLPRRASYPPPASADSSTSAPFSSGLDALASLASSNSADVSRFASRIRQPISALADAVAQLGDGEDEGSGSGSGSEGKDDTEERKPAREGGGAGGGEADGSAAAAAAGGGGAAKDDAGAEGGKKAPVSVSAAAGGAGAAGAAAGRKESRERGEPPRKRTRVSTTVRAPAPHAGLSVNPERFDVVAKGLIGDTEARALVHLWMRECEPFCAVLDAGYDTYESMRKRSPFLFNTVIYTALRMSERNAPPSKELLAAAEETRRFARDMVFENNPDLEVVQGASMLIMACYHQEPYVLSGMSLRLALSARMETAIEQIDAHGWQATDDKARRLTAQLRTWIYVVQLENQHSRNLGRMNLIDERDLDALVAQADRALSLPFAQGSDFRHVGNLRLSAIVRKIMQDTAAMAEKEPSFDEQVAYVSEKKQLLHDWYAHYDNLIASWEPSTLSWPRKSHLRMWHDAQLTLLVNTFRGRLLDRPATATYEHTQIVLDALQHARMCLQQVIGSAVYRMGTQWSGYLLRVDLSFAAIFLLKSAAAWPHLVDRDEVAKDVALLADLLSGVAGSLKYAAMLRSFLARTAPTPIGNVMSSAPSGVPLPIASTALAAASPTSSSLRNILVPPLPALSTSLSTFATPNVPPYPASIPLPSSSSSMPPPSSSAFSTSLAPAATTPTNGANALSPSGGAAAFGAATAALMPGEMEIDWSLAIPPSLFDDSLMMQHDWTATANWLDGM</sequence>
<dbReference type="CDD" id="cd00067">
    <property type="entry name" value="GAL4"/>
    <property type="match status" value="1"/>
</dbReference>
<dbReference type="InterPro" id="IPR036864">
    <property type="entry name" value="Zn2-C6_fun-type_DNA-bd_sf"/>
</dbReference>
<feature type="region of interest" description="Disordered" evidence="6">
    <location>
        <begin position="848"/>
        <end position="867"/>
    </location>
</feature>
<dbReference type="STRING" id="5288.A0A5C5FVC6"/>
<evidence type="ECO:0000259" key="7">
    <source>
        <dbReference type="PROSITE" id="PS50048"/>
    </source>
</evidence>
<evidence type="ECO:0000256" key="6">
    <source>
        <dbReference type="SAM" id="MobiDB-lite"/>
    </source>
</evidence>
<proteinExistence type="predicted"/>
<dbReference type="Gene3D" id="4.10.240.10">
    <property type="entry name" value="Zn(2)-C6 fungal-type DNA-binding domain"/>
    <property type="match status" value="1"/>
</dbReference>
<dbReference type="InterPro" id="IPR001138">
    <property type="entry name" value="Zn2Cys6_DnaBD"/>
</dbReference>
<keyword evidence="5" id="KW-0539">Nucleus</keyword>
<reference evidence="8 9" key="1">
    <citation type="submission" date="2019-03" db="EMBL/GenBank/DDBJ databases">
        <title>Rhodosporidium diobovatum UCD-FST 08-225 genome sequencing, assembly, and annotation.</title>
        <authorList>
            <person name="Fakankun I.U."/>
            <person name="Fristensky B."/>
            <person name="Levin D.B."/>
        </authorList>
    </citation>
    <scope>NUCLEOTIDE SEQUENCE [LARGE SCALE GENOMIC DNA]</scope>
    <source>
        <strain evidence="8 9">UCD-FST 08-225</strain>
    </source>
</reference>
<evidence type="ECO:0000313" key="9">
    <source>
        <dbReference type="Proteomes" id="UP000311382"/>
    </source>
</evidence>
<dbReference type="SUPFAM" id="SSF57701">
    <property type="entry name" value="Zn2/Cys6 DNA-binding domain"/>
    <property type="match status" value="1"/>
</dbReference>
<feature type="compositionally biased region" description="Basic and acidic residues" evidence="6">
    <location>
        <begin position="281"/>
        <end position="293"/>
    </location>
</feature>
<dbReference type="PROSITE" id="PS50048">
    <property type="entry name" value="ZN2_CY6_FUNGAL_2"/>
    <property type="match status" value="1"/>
</dbReference>
<evidence type="ECO:0000256" key="5">
    <source>
        <dbReference type="ARBA" id="ARBA00023242"/>
    </source>
</evidence>
<dbReference type="GO" id="GO:0000976">
    <property type="term" value="F:transcription cis-regulatory region binding"/>
    <property type="evidence" value="ECO:0007669"/>
    <property type="project" value="TreeGrafter"/>
</dbReference>
<gene>
    <name evidence="8" type="ORF">DMC30DRAFT_416725</name>
</gene>
<feature type="compositionally biased region" description="Low complexity" evidence="6">
    <location>
        <begin position="139"/>
        <end position="156"/>
    </location>
</feature>
<organism evidence="8 9">
    <name type="scientific">Rhodotorula diobovata</name>
    <dbReference type="NCBI Taxonomy" id="5288"/>
    <lineage>
        <taxon>Eukaryota</taxon>
        <taxon>Fungi</taxon>
        <taxon>Dikarya</taxon>
        <taxon>Basidiomycota</taxon>
        <taxon>Pucciniomycotina</taxon>
        <taxon>Microbotryomycetes</taxon>
        <taxon>Sporidiobolales</taxon>
        <taxon>Sporidiobolaceae</taxon>
        <taxon>Rhodotorula</taxon>
    </lineage>
</organism>
<keyword evidence="2" id="KW-0805">Transcription regulation</keyword>
<feature type="domain" description="Zn(2)-C6 fungal-type" evidence="7">
    <location>
        <begin position="28"/>
        <end position="58"/>
    </location>
</feature>
<accession>A0A5C5FVC6</accession>
<comment type="caution">
    <text evidence="8">The sequence shown here is derived from an EMBL/GenBank/DDBJ whole genome shotgun (WGS) entry which is preliminary data.</text>
</comment>
<dbReference type="CDD" id="cd12148">
    <property type="entry name" value="fungal_TF_MHR"/>
    <property type="match status" value="1"/>
</dbReference>
<dbReference type="PANTHER" id="PTHR31845">
    <property type="entry name" value="FINGER DOMAIN PROTEIN, PUTATIVE-RELATED"/>
    <property type="match status" value="1"/>
</dbReference>
<feature type="region of interest" description="Disordered" evidence="6">
    <location>
        <begin position="112"/>
        <end position="226"/>
    </location>
</feature>
<evidence type="ECO:0000313" key="8">
    <source>
        <dbReference type="EMBL" id="TNY20680.1"/>
    </source>
</evidence>
<protein>
    <recommendedName>
        <fullName evidence="7">Zn(2)-C6 fungal-type domain-containing protein</fullName>
    </recommendedName>
</protein>
<keyword evidence="9" id="KW-1185">Reference proteome</keyword>
<evidence type="ECO:0000256" key="1">
    <source>
        <dbReference type="ARBA" id="ARBA00004123"/>
    </source>
</evidence>
<dbReference type="OrthoDB" id="4454541at2759"/>
<evidence type="ECO:0000256" key="4">
    <source>
        <dbReference type="ARBA" id="ARBA00023163"/>
    </source>
</evidence>
<dbReference type="PANTHER" id="PTHR31845:SF17">
    <property type="entry name" value="ZN(II)2CYS6 TRANSCRIPTION FACTOR (EUROFUNG)"/>
    <property type="match status" value="1"/>
</dbReference>
<feature type="compositionally biased region" description="Gly residues" evidence="6">
    <location>
        <begin position="294"/>
        <end position="303"/>
    </location>
</feature>
<dbReference type="GO" id="GO:0005634">
    <property type="term" value="C:nucleus"/>
    <property type="evidence" value="ECO:0007669"/>
    <property type="project" value="UniProtKB-SubCell"/>
</dbReference>
<name>A0A5C5FVC6_9BASI</name>
<dbReference type="Pfam" id="PF00172">
    <property type="entry name" value="Zn_clus"/>
    <property type="match status" value="1"/>
</dbReference>
<dbReference type="GO" id="GO:0008270">
    <property type="term" value="F:zinc ion binding"/>
    <property type="evidence" value="ECO:0007669"/>
    <property type="project" value="InterPro"/>
</dbReference>